<dbReference type="InterPro" id="IPR025399">
    <property type="entry name" value="DUF4372"/>
</dbReference>
<keyword evidence="5" id="KW-0472">Membrane</keyword>
<dbReference type="PANTHER" id="PTHR33258:SF1">
    <property type="entry name" value="TRANSPOSASE INSL FOR INSERTION SEQUENCE ELEMENT IS186A-RELATED"/>
    <property type="match status" value="1"/>
</dbReference>
<gene>
    <name evidence="8" type="ORF">LW1_0190</name>
</gene>
<feature type="domain" description="DUF4372" evidence="7">
    <location>
        <begin position="3"/>
        <end position="76"/>
    </location>
</feature>
<keyword evidence="3" id="KW-0238">DNA-binding</keyword>
<dbReference type="Pfam" id="PF01609">
    <property type="entry name" value="DDE_Tnp_1"/>
    <property type="match status" value="1"/>
</dbReference>
<dbReference type="AlphaFoldDB" id="D9MNY2"/>
<name>D9MNY2_9BACT</name>
<dbReference type="GO" id="GO:0006313">
    <property type="term" value="P:DNA transposition"/>
    <property type="evidence" value="ECO:0007669"/>
    <property type="project" value="InterPro"/>
</dbReference>
<evidence type="ECO:0000256" key="1">
    <source>
        <dbReference type="ARBA" id="ARBA00010075"/>
    </source>
</evidence>
<comment type="similarity">
    <text evidence="1">Belongs to the transposase 11 family.</text>
</comment>
<evidence type="ECO:0000259" key="7">
    <source>
        <dbReference type="Pfam" id="PF14294"/>
    </source>
</evidence>
<protein>
    <submittedName>
        <fullName evidence="8">Transposase IS4 family protein</fullName>
    </submittedName>
</protein>
<dbReference type="InterPro" id="IPR012337">
    <property type="entry name" value="RNaseH-like_sf"/>
</dbReference>
<accession>D9MNY2</accession>
<organism evidence="8">
    <name type="scientific">uncultured Nitrospirae bacterium MY2-1F</name>
    <dbReference type="NCBI Taxonomy" id="798576"/>
    <lineage>
        <taxon>Bacteria</taxon>
        <taxon>Pseudomonadati</taxon>
        <taxon>Nitrospirota</taxon>
        <taxon>environmental samples</taxon>
    </lineage>
</organism>
<feature type="transmembrane region" description="Helical" evidence="5">
    <location>
        <begin position="315"/>
        <end position="333"/>
    </location>
</feature>
<proteinExistence type="inferred from homology"/>
<evidence type="ECO:0000256" key="4">
    <source>
        <dbReference type="ARBA" id="ARBA00023172"/>
    </source>
</evidence>
<evidence type="ECO:0000256" key="2">
    <source>
        <dbReference type="ARBA" id="ARBA00022578"/>
    </source>
</evidence>
<keyword evidence="5" id="KW-0812">Transmembrane</keyword>
<dbReference type="InterPro" id="IPR002559">
    <property type="entry name" value="Transposase_11"/>
</dbReference>
<dbReference type="PANTHER" id="PTHR33258">
    <property type="entry name" value="TRANSPOSASE INSL FOR INSERTION SEQUENCE ELEMENT IS186A-RELATED"/>
    <property type="match status" value="1"/>
</dbReference>
<feature type="domain" description="Transposase IS4-like" evidence="6">
    <location>
        <begin position="120"/>
        <end position="329"/>
    </location>
</feature>
<keyword evidence="2" id="KW-0815">Transposition</keyword>
<sequence length="384" mass="45756">MGHYNTIYNQLLQLIPRHQFEALTERYEANRYVKYFTCWQQFITMLYGQIRGKDSLRDIETSLKSQSHRWYHIGLKDIKRSTLSDANNRVDYRIYEELFYLLLQRCKEVTPKHKFKFKNPLYSLDATVISLCLSMFPWAKYRARKGALKLHYLYDHSGNLPSFIVVTDGRQHEMKVMKENDFPLVPDSIISMDRAYVDYKWLYSLHKSRVFFVTRAKRDIQYEIIGQHPVDRSKGLIFDLEIKLADSKNYPDKLRLIGFKDPETGKSLAFLTNNFTLDAYTITQIYKARWQIEIFFKWIKQNLKIKSFLGTSENAVLIQIWTAMCCYLLLAYIKYQTKYSYSMLDLSRILAETLFERFSLIDLLSSKYYYASKIRDPICQPSLF</sequence>
<dbReference type="InterPro" id="IPR047952">
    <property type="entry name" value="Transpos_IS4"/>
</dbReference>
<evidence type="ECO:0000256" key="3">
    <source>
        <dbReference type="ARBA" id="ARBA00023125"/>
    </source>
</evidence>
<dbReference type="NCBIfam" id="NF033592">
    <property type="entry name" value="transpos_IS4_1"/>
    <property type="match status" value="1"/>
</dbReference>
<reference evidence="8" key="1">
    <citation type="journal article" date="2011" name="Appl. Environ. Microbiol.">
        <title>Metagenomic analysis reveals unexpected subgenomic diversity of magnetotactic bacteria within the phylum Nitrospirae.</title>
        <authorList>
            <person name="Lin W."/>
            <person name="Jogler C."/>
            <person name="Schuler D."/>
            <person name="Pan Y."/>
        </authorList>
    </citation>
    <scope>NUCLEOTIDE SEQUENCE</scope>
</reference>
<dbReference type="Gene3D" id="3.90.350.10">
    <property type="entry name" value="Transposase Inhibitor Protein From Tn5, Chain A, domain 1"/>
    <property type="match status" value="1"/>
</dbReference>
<dbReference type="GO" id="GO:0004803">
    <property type="term" value="F:transposase activity"/>
    <property type="evidence" value="ECO:0007669"/>
    <property type="project" value="InterPro"/>
</dbReference>
<dbReference type="Pfam" id="PF14294">
    <property type="entry name" value="DUF4372"/>
    <property type="match status" value="1"/>
</dbReference>
<keyword evidence="5" id="KW-1133">Transmembrane helix</keyword>
<dbReference type="EMBL" id="HM454279">
    <property type="protein sequence ID" value="ADI87671.1"/>
    <property type="molecule type" value="Genomic_DNA"/>
</dbReference>
<evidence type="ECO:0000259" key="6">
    <source>
        <dbReference type="Pfam" id="PF01609"/>
    </source>
</evidence>
<evidence type="ECO:0000313" key="8">
    <source>
        <dbReference type="EMBL" id="ADI87671.1"/>
    </source>
</evidence>
<keyword evidence="4" id="KW-0233">DNA recombination</keyword>
<dbReference type="GO" id="GO:0003677">
    <property type="term" value="F:DNA binding"/>
    <property type="evidence" value="ECO:0007669"/>
    <property type="project" value="UniProtKB-KW"/>
</dbReference>
<dbReference type="SUPFAM" id="SSF53098">
    <property type="entry name" value="Ribonuclease H-like"/>
    <property type="match status" value="1"/>
</dbReference>
<evidence type="ECO:0000256" key="5">
    <source>
        <dbReference type="SAM" id="Phobius"/>
    </source>
</evidence>